<dbReference type="Pfam" id="PF13855">
    <property type="entry name" value="LRR_8"/>
    <property type="match status" value="2"/>
</dbReference>
<evidence type="ECO:0000256" key="1">
    <source>
        <dbReference type="ARBA" id="ARBA00022614"/>
    </source>
</evidence>
<dbReference type="InterPro" id="IPR003591">
    <property type="entry name" value="Leu-rich_rpt_typical-subtyp"/>
</dbReference>
<evidence type="ECO:0000256" key="2">
    <source>
        <dbReference type="ARBA" id="ARBA00022737"/>
    </source>
</evidence>
<dbReference type="InterPro" id="IPR001611">
    <property type="entry name" value="Leu-rich_rpt"/>
</dbReference>
<proteinExistence type="predicted"/>
<evidence type="ECO:0000313" key="3">
    <source>
        <dbReference type="EMBL" id="KAF5199578.1"/>
    </source>
</evidence>
<keyword evidence="1" id="KW-0433">Leucine-rich repeat</keyword>
<feature type="non-terminal residue" evidence="3">
    <location>
        <position position="570"/>
    </location>
</feature>
<dbReference type="SUPFAM" id="SSF52047">
    <property type="entry name" value="RNI-like"/>
    <property type="match status" value="1"/>
</dbReference>
<dbReference type="Proteomes" id="UP000554482">
    <property type="component" value="Unassembled WGS sequence"/>
</dbReference>
<dbReference type="PANTHER" id="PTHR47186">
    <property type="entry name" value="LEUCINE-RICH REPEAT-CONTAINING PROTEIN 57"/>
    <property type="match status" value="1"/>
</dbReference>
<dbReference type="EMBL" id="JABWDY010011743">
    <property type="protein sequence ID" value="KAF5199578.1"/>
    <property type="molecule type" value="Genomic_DNA"/>
</dbReference>
<accession>A0A7J6WRP5</accession>
<dbReference type="OrthoDB" id="1938824at2759"/>
<keyword evidence="4" id="KW-1185">Reference proteome</keyword>
<dbReference type="PANTHER" id="PTHR47186:SF3">
    <property type="entry name" value="OS09G0267800 PROTEIN"/>
    <property type="match status" value="1"/>
</dbReference>
<dbReference type="SMART" id="SM00369">
    <property type="entry name" value="LRR_TYP"/>
    <property type="match status" value="4"/>
</dbReference>
<name>A0A7J6WRP5_THATH</name>
<dbReference type="InterPro" id="IPR032675">
    <property type="entry name" value="LRR_dom_sf"/>
</dbReference>
<keyword evidence="2" id="KW-0677">Repeat</keyword>
<sequence length="570" mass="64537">MDMKQANDLEFFKGLSDPCPAIFEKTLKQVCEDPFSGSAICISGWQSIGNERILKYVARRALVELKLVDVLIWQVERNKDSSMRNFQLQIADRLGIPKLKEGERDDEDEQSVDKDLSTKIHARLKNCKFLLVHNGGWNLSDLSQMGIPNIIKSSVYSMILVSSSDVLKYHQQVMLDSLSDKEIVDLLHEECLDICDHLAISSPSLHITPDVVMDCILYLLLFDVSIKIETLVQYWFAEGFIGTPTNTNTMDLDAIFKCGQNLLDELQHRHMVVLRDDSILGAKFPEMLPEMLYSGNILLFPRKFKIVERNSNVSTLDLDDIDRISIWDVDLRLPSQSPTNCTKLSTFITTFIRLYDIPEKFFENMENVRVLSLVRSHFTHLPSSIARLGKSLKLLDLQGCFRLECLPLPYLGALGKLEVLDLSGTPLTELPDDSFDGLQSLRLLNLSKCPNIVSLPPSLSCLLNLEHLLLEDCQSLSHLPTSIDQPLQKLQLLHLSGTKLLEIPERFFQGMLKLKILNLSLNPGLISLPISIFNLVKLKKLNLEDCSGLQNMSHCLKHIPSSLEELNLSR</sequence>
<evidence type="ECO:0000313" key="4">
    <source>
        <dbReference type="Proteomes" id="UP000554482"/>
    </source>
</evidence>
<comment type="caution">
    <text evidence="3">The sequence shown here is derived from an EMBL/GenBank/DDBJ whole genome shotgun (WGS) entry which is preliminary data.</text>
</comment>
<organism evidence="3 4">
    <name type="scientific">Thalictrum thalictroides</name>
    <name type="common">Rue-anemone</name>
    <name type="synonym">Anemone thalictroides</name>
    <dbReference type="NCBI Taxonomy" id="46969"/>
    <lineage>
        <taxon>Eukaryota</taxon>
        <taxon>Viridiplantae</taxon>
        <taxon>Streptophyta</taxon>
        <taxon>Embryophyta</taxon>
        <taxon>Tracheophyta</taxon>
        <taxon>Spermatophyta</taxon>
        <taxon>Magnoliopsida</taxon>
        <taxon>Ranunculales</taxon>
        <taxon>Ranunculaceae</taxon>
        <taxon>Thalictroideae</taxon>
        <taxon>Thalictrum</taxon>
    </lineage>
</organism>
<protein>
    <submittedName>
        <fullName evidence="3">Disease resistance protein (TIR-NBS-LRR class)</fullName>
    </submittedName>
</protein>
<dbReference type="Gene3D" id="3.80.10.10">
    <property type="entry name" value="Ribonuclease Inhibitor"/>
    <property type="match status" value="2"/>
</dbReference>
<gene>
    <name evidence="3" type="ORF">FRX31_010835</name>
</gene>
<reference evidence="3 4" key="1">
    <citation type="submission" date="2020-06" db="EMBL/GenBank/DDBJ databases">
        <title>Transcriptomic and genomic resources for Thalictrum thalictroides and T. hernandezii: Facilitating candidate gene discovery in an emerging model plant lineage.</title>
        <authorList>
            <person name="Arias T."/>
            <person name="Riano-Pachon D.M."/>
            <person name="Di Stilio V.S."/>
        </authorList>
    </citation>
    <scope>NUCLEOTIDE SEQUENCE [LARGE SCALE GENOMIC DNA]</scope>
    <source>
        <strain evidence="4">cv. WT478/WT964</strain>
        <tissue evidence="3">Leaves</tissue>
    </source>
</reference>
<dbReference type="AlphaFoldDB" id="A0A7J6WRP5"/>